<evidence type="ECO:0000256" key="15">
    <source>
        <dbReference type="SAM" id="MobiDB-lite"/>
    </source>
</evidence>
<evidence type="ECO:0000256" key="9">
    <source>
        <dbReference type="ARBA" id="ARBA00022842"/>
    </source>
</evidence>
<evidence type="ECO:0000256" key="14">
    <source>
        <dbReference type="RuleBase" id="RU000405"/>
    </source>
</evidence>
<organism evidence="17 18">
    <name type="scientific">Zophobas morio</name>
    <dbReference type="NCBI Taxonomy" id="2755281"/>
    <lineage>
        <taxon>Eukaryota</taxon>
        <taxon>Metazoa</taxon>
        <taxon>Ecdysozoa</taxon>
        <taxon>Arthropoda</taxon>
        <taxon>Hexapoda</taxon>
        <taxon>Insecta</taxon>
        <taxon>Pterygota</taxon>
        <taxon>Neoptera</taxon>
        <taxon>Endopterygota</taxon>
        <taxon>Coleoptera</taxon>
        <taxon>Polyphaga</taxon>
        <taxon>Cucujiformia</taxon>
        <taxon>Tenebrionidae</taxon>
        <taxon>Zophobas</taxon>
    </lineage>
</organism>
<dbReference type="GO" id="GO:0006171">
    <property type="term" value="P:cAMP biosynthetic process"/>
    <property type="evidence" value="ECO:0007669"/>
    <property type="project" value="UniProtKB-KW"/>
</dbReference>
<dbReference type="InterPro" id="IPR018297">
    <property type="entry name" value="A/G_cyclase_CS"/>
</dbReference>
<evidence type="ECO:0000313" key="18">
    <source>
        <dbReference type="Proteomes" id="UP001168821"/>
    </source>
</evidence>
<evidence type="ECO:0000256" key="3">
    <source>
        <dbReference type="ARBA" id="ARBA00004141"/>
    </source>
</evidence>
<dbReference type="GO" id="GO:0035556">
    <property type="term" value="P:intracellular signal transduction"/>
    <property type="evidence" value="ECO:0007669"/>
    <property type="project" value="InterPro"/>
</dbReference>
<feature type="domain" description="Guanylate cyclase" evidence="16">
    <location>
        <begin position="49"/>
        <end position="176"/>
    </location>
</feature>
<dbReference type="CDD" id="cd07302">
    <property type="entry name" value="CHD"/>
    <property type="match status" value="1"/>
</dbReference>
<dbReference type="SUPFAM" id="SSF55073">
    <property type="entry name" value="Nucleotide cyclase"/>
    <property type="match status" value="1"/>
</dbReference>
<evidence type="ECO:0000313" key="17">
    <source>
        <dbReference type="EMBL" id="KAJ3642211.1"/>
    </source>
</evidence>
<evidence type="ECO:0000256" key="2">
    <source>
        <dbReference type="ARBA" id="ARBA00001946"/>
    </source>
</evidence>
<dbReference type="GO" id="GO:0046872">
    <property type="term" value="F:metal ion binding"/>
    <property type="evidence" value="ECO:0007669"/>
    <property type="project" value="UniProtKB-KW"/>
</dbReference>
<dbReference type="PROSITE" id="PS50125">
    <property type="entry name" value="GUANYLATE_CYCLASE_2"/>
    <property type="match status" value="1"/>
</dbReference>
<comment type="caution">
    <text evidence="17">The sequence shown here is derived from an EMBL/GenBank/DDBJ whole genome shotgun (WGS) entry which is preliminary data.</text>
</comment>
<keyword evidence="6" id="KW-0479">Metal-binding</keyword>
<gene>
    <name evidence="17" type="ORF">Zmor_025014</name>
</gene>
<keyword evidence="11" id="KW-0115">cAMP biosynthesis</keyword>
<evidence type="ECO:0000256" key="1">
    <source>
        <dbReference type="ARBA" id="ARBA00001593"/>
    </source>
</evidence>
<dbReference type="SMART" id="SM00044">
    <property type="entry name" value="CYCc"/>
    <property type="match status" value="1"/>
</dbReference>
<dbReference type="PROSITE" id="PS00452">
    <property type="entry name" value="GUANYLATE_CYCLASE_1"/>
    <property type="match status" value="1"/>
</dbReference>
<dbReference type="GO" id="GO:0004016">
    <property type="term" value="F:adenylate cyclase activity"/>
    <property type="evidence" value="ECO:0007669"/>
    <property type="project" value="UniProtKB-EC"/>
</dbReference>
<dbReference type="Gene3D" id="3.30.70.1230">
    <property type="entry name" value="Nucleotide cyclase"/>
    <property type="match status" value="1"/>
</dbReference>
<dbReference type="PANTHER" id="PTHR45627">
    <property type="entry name" value="ADENYLATE CYCLASE TYPE 1"/>
    <property type="match status" value="1"/>
</dbReference>
<keyword evidence="10" id="KW-1133">Transmembrane helix</keyword>
<dbReference type="Pfam" id="PF00211">
    <property type="entry name" value="Guanylate_cyc"/>
    <property type="match status" value="1"/>
</dbReference>
<comment type="similarity">
    <text evidence="14">Belongs to the adenylyl cyclase class-4/guanylyl cyclase family.</text>
</comment>
<comment type="catalytic activity">
    <reaction evidence="1">
        <text>ATP = 3',5'-cyclic AMP + diphosphate</text>
        <dbReference type="Rhea" id="RHEA:15389"/>
        <dbReference type="ChEBI" id="CHEBI:30616"/>
        <dbReference type="ChEBI" id="CHEBI:33019"/>
        <dbReference type="ChEBI" id="CHEBI:58165"/>
        <dbReference type="EC" id="4.6.1.1"/>
    </reaction>
</comment>
<accession>A0AA38HRG0</accession>
<evidence type="ECO:0000256" key="4">
    <source>
        <dbReference type="ARBA" id="ARBA00012201"/>
    </source>
</evidence>
<evidence type="ECO:0000256" key="13">
    <source>
        <dbReference type="ARBA" id="ARBA00023239"/>
    </source>
</evidence>
<dbReference type="InterPro" id="IPR001054">
    <property type="entry name" value="A/G_cyclase"/>
</dbReference>
<evidence type="ECO:0000256" key="11">
    <source>
        <dbReference type="ARBA" id="ARBA00022998"/>
    </source>
</evidence>
<keyword evidence="18" id="KW-1185">Reference proteome</keyword>
<dbReference type="FunFam" id="3.30.70.1230:FF:000048">
    <property type="entry name" value="Phospholipid-transporting ATPase, putative"/>
    <property type="match status" value="1"/>
</dbReference>
<evidence type="ECO:0000256" key="8">
    <source>
        <dbReference type="ARBA" id="ARBA00022840"/>
    </source>
</evidence>
<keyword evidence="5" id="KW-0812">Transmembrane</keyword>
<evidence type="ECO:0000259" key="16">
    <source>
        <dbReference type="PROSITE" id="PS50125"/>
    </source>
</evidence>
<proteinExistence type="inferred from homology"/>
<dbReference type="EC" id="4.6.1.1" evidence="4"/>
<comment type="cofactor">
    <cofactor evidence="2">
        <name>Mg(2+)</name>
        <dbReference type="ChEBI" id="CHEBI:18420"/>
    </cofactor>
</comment>
<keyword evidence="12" id="KW-0472">Membrane</keyword>
<dbReference type="GO" id="GO:0005886">
    <property type="term" value="C:plasma membrane"/>
    <property type="evidence" value="ECO:0007669"/>
    <property type="project" value="TreeGrafter"/>
</dbReference>
<dbReference type="GO" id="GO:0005524">
    <property type="term" value="F:ATP binding"/>
    <property type="evidence" value="ECO:0007669"/>
    <property type="project" value="UniProtKB-KW"/>
</dbReference>
<feature type="region of interest" description="Disordered" evidence="15">
    <location>
        <begin position="325"/>
        <end position="351"/>
    </location>
</feature>
<dbReference type="EMBL" id="JALNTZ010000008">
    <property type="protein sequence ID" value="KAJ3642211.1"/>
    <property type="molecule type" value="Genomic_DNA"/>
</dbReference>
<keyword evidence="8" id="KW-0067">ATP-binding</keyword>
<dbReference type="InterPro" id="IPR029787">
    <property type="entry name" value="Nucleotide_cyclase"/>
</dbReference>
<protein>
    <recommendedName>
        <fullName evidence="4">adenylate cyclase</fullName>
        <ecNumber evidence="4">4.6.1.1</ecNumber>
    </recommendedName>
</protein>
<name>A0AA38HRG0_9CUCU</name>
<evidence type="ECO:0000256" key="12">
    <source>
        <dbReference type="ARBA" id="ARBA00023136"/>
    </source>
</evidence>
<dbReference type="PANTHER" id="PTHR45627:SF26">
    <property type="entry name" value="ADENYLATE CYCLASE TYPE 1"/>
    <property type="match status" value="1"/>
</dbReference>
<sequence>MLNNELSRNTWSDFRSYFSSESPDTSGYFIPDEVQLFSSMLVLMAQSLPILFADIVGFTVLASQCTAQELVRLLNELFGRFDQLANDNHCLRIKILGDCYYCVSGLPEPRSDHAHCTVEMGLDMIDAIASVVEATDVQLNMRVGIHSGRVLCGVLGLRKWQYDVWSNDVTLANNMEAGGEPGRVHITQATLDYLGGEYEVEPGNGATRNQYLRDHCVTTYFIVPPARRRKVLVTSQNDRRGCILLHPNDRIFCGPLWNGARYRQPVWTISLINLFELVFVTRRILGDDGWSLPHEQQASASGRVGCKRAWEVRASWAVKDKFPHESHSISKSSPEDWFDPQAGTRSGECRL</sequence>
<dbReference type="AlphaFoldDB" id="A0AA38HRG0"/>
<evidence type="ECO:0000256" key="10">
    <source>
        <dbReference type="ARBA" id="ARBA00022989"/>
    </source>
</evidence>
<reference evidence="17" key="1">
    <citation type="journal article" date="2023" name="G3 (Bethesda)">
        <title>Whole genome assemblies of Zophobas morio and Tenebrio molitor.</title>
        <authorList>
            <person name="Kaur S."/>
            <person name="Stinson S.A."/>
            <person name="diCenzo G.C."/>
        </authorList>
    </citation>
    <scope>NUCLEOTIDE SEQUENCE</scope>
    <source>
        <strain evidence="17">QUZm001</strain>
    </source>
</reference>
<comment type="subcellular location">
    <subcellularLocation>
        <location evidence="3">Membrane</location>
        <topology evidence="3">Multi-pass membrane protein</topology>
    </subcellularLocation>
</comment>
<evidence type="ECO:0000256" key="5">
    <source>
        <dbReference type="ARBA" id="ARBA00022692"/>
    </source>
</evidence>
<evidence type="ECO:0000256" key="6">
    <source>
        <dbReference type="ARBA" id="ARBA00022723"/>
    </source>
</evidence>
<keyword evidence="13 14" id="KW-0456">Lyase</keyword>
<keyword evidence="7" id="KW-0547">Nucleotide-binding</keyword>
<dbReference type="GO" id="GO:0007189">
    <property type="term" value="P:adenylate cyclase-activating G protein-coupled receptor signaling pathway"/>
    <property type="evidence" value="ECO:0007669"/>
    <property type="project" value="TreeGrafter"/>
</dbReference>
<keyword evidence="9" id="KW-0460">Magnesium</keyword>
<evidence type="ECO:0000256" key="7">
    <source>
        <dbReference type="ARBA" id="ARBA00022741"/>
    </source>
</evidence>
<dbReference type="Proteomes" id="UP001168821">
    <property type="component" value="Unassembled WGS sequence"/>
</dbReference>